<evidence type="ECO:0000259" key="3">
    <source>
        <dbReference type="PROSITE" id="PS51186"/>
    </source>
</evidence>
<gene>
    <name evidence="4" type="ORF">JQC93_01445</name>
</gene>
<dbReference type="InterPro" id="IPR000182">
    <property type="entry name" value="GNAT_dom"/>
</dbReference>
<keyword evidence="2" id="KW-0012">Acyltransferase</keyword>
<reference evidence="4 5" key="1">
    <citation type="submission" date="2021-02" db="EMBL/GenBank/DDBJ databases">
        <authorList>
            <person name="Park J.-S."/>
        </authorList>
    </citation>
    <scope>NUCLEOTIDE SEQUENCE [LARGE SCALE GENOMIC DNA]</scope>
    <source>
        <strain evidence="4 5">188UL20-2</strain>
    </source>
</reference>
<name>A0ABS2HBU4_9VIBR</name>
<protein>
    <submittedName>
        <fullName evidence="4">GNAT family N-acetyltransferase</fullName>
    </submittedName>
</protein>
<dbReference type="PANTHER" id="PTHR43877:SF2">
    <property type="entry name" value="AMINOALKYLPHOSPHONATE N-ACETYLTRANSFERASE-RELATED"/>
    <property type="match status" value="1"/>
</dbReference>
<dbReference type="RefSeq" id="WP_205156691.1">
    <property type="nucleotide sequence ID" value="NZ_JAFEUM010000001.1"/>
</dbReference>
<keyword evidence="1" id="KW-0808">Transferase</keyword>
<comment type="caution">
    <text evidence="4">The sequence shown here is derived from an EMBL/GenBank/DDBJ whole genome shotgun (WGS) entry which is preliminary data.</text>
</comment>
<dbReference type="Proteomes" id="UP000809621">
    <property type="component" value="Unassembled WGS sequence"/>
</dbReference>
<accession>A0ABS2HBU4</accession>
<dbReference type="EMBL" id="JAFEUM010000001">
    <property type="protein sequence ID" value="MBM7035055.1"/>
    <property type="molecule type" value="Genomic_DNA"/>
</dbReference>
<proteinExistence type="predicted"/>
<dbReference type="CDD" id="cd04301">
    <property type="entry name" value="NAT_SF"/>
    <property type="match status" value="1"/>
</dbReference>
<evidence type="ECO:0000313" key="5">
    <source>
        <dbReference type="Proteomes" id="UP000809621"/>
    </source>
</evidence>
<dbReference type="PANTHER" id="PTHR43877">
    <property type="entry name" value="AMINOALKYLPHOSPHONATE N-ACETYLTRANSFERASE-RELATED-RELATED"/>
    <property type="match status" value="1"/>
</dbReference>
<dbReference type="InterPro" id="IPR016181">
    <property type="entry name" value="Acyl_CoA_acyltransferase"/>
</dbReference>
<dbReference type="Gene3D" id="3.40.630.30">
    <property type="match status" value="1"/>
</dbReference>
<feature type="domain" description="N-acetyltransferase" evidence="3">
    <location>
        <begin position="1"/>
        <end position="148"/>
    </location>
</feature>
<organism evidence="4 5">
    <name type="scientific">Vibrio ulleungensis</name>
    <dbReference type="NCBI Taxonomy" id="2807619"/>
    <lineage>
        <taxon>Bacteria</taxon>
        <taxon>Pseudomonadati</taxon>
        <taxon>Pseudomonadota</taxon>
        <taxon>Gammaproteobacteria</taxon>
        <taxon>Vibrionales</taxon>
        <taxon>Vibrionaceae</taxon>
        <taxon>Vibrio</taxon>
    </lineage>
</organism>
<dbReference type="SUPFAM" id="SSF55729">
    <property type="entry name" value="Acyl-CoA N-acyltransferases (Nat)"/>
    <property type="match status" value="1"/>
</dbReference>
<dbReference type="Pfam" id="PF00583">
    <property type="entry name" value="Acetyltransf_1"/>
    <property type="match status" value="1"/>
</dbReference>
<evidence type="ECO:0000313" key="4">
    <source>
        <dbReference type="EMBL" id="MBM7035055.1"/>
    </source>
</evidence>
<evidence type="ECO:0000256" key="1">
    <source>
        <dbReference type="ARBA" id="ARBA00022679"/>
    </source>
</evidence>
<dbReference type="InterPro" id="IPR050832">
    <property type="entry name" value="Bact_Acetyltransf"/>
</dbReference>
<keyword evidence="5" id="KW-1185">Reference proteome</keyword>
<evidence type="ECO:0000256" key="2">
    <source>
        <dbReference type="ARBA" id="ARBA00023315"/>
    </source>
</evidence>
<sequence length="150" mass="16708">MKIIPATEHDIPEINTVITDAKRSWGYSDAMMALWLPDLLIDPSALTVRHFWVAVERQQIVGVVSLSASKPFSFELEDCWVSPSCQGMGVGRKLMDFVLLWSKQHNGKKLTIVADPNALGFYEKMGARQIATKASIPSGRLLPVLQLEIK</sequence>
<dbReference type="PROSITE" id="PS51186">
    <property type="entry name" value="GNAT"/>
    <property type="match status" value="1"/>
</dbReference>